<dbReference type="Pfam" id="PF11790">
    <property type="entry name" value="Glyco_hydro_cc"/>
    <property type="match status" value="1"/>
</dbReference>
<protein>
    <submittedName>
        <fullName evidence="4">Glycoside hydrolase family 128 protein</fullName>
    </submittedName>
</protein>
<accession>A0A2A9NY50</accession>
<dbReference type="InterPro" id="IPR053183">
    <property type="entry name" value="ASL1"/>
</dbReference>
<dbReference type="GO" id="GO:0009277">
    <property type="term" value="C:fungal-type cell wall"/>
    <property type="evidence" value="ECO:0007669"/>
    <property type="project" value="TreeGrafter"/>
</dbReference>
<feature type="region of interest" description="Disordered" evidence="1">
    <location>
        <begin position="53"/>
        <end position="107"/>
    </location>
</feature>
<keyword evidence="5" id="KW-1185">Reference proteome</keyword>
<gene>
    <name evidence="4" type="ORF">AMATHDRAFT_84363</name>
</gene>
<organism evidence="4 5">
    <name type="scientific">Amanita thiersii Skay4041</name>
    <dbReference type="NCBI Taxonomy" id="703135"/>
    <lineage>
        <taxon>Eukaryota</taxon>
        <taxon>Fungi</taxon>
        <taxon>Dikarya</taxon>
        <taxon>Basidiomycota</taxon>
        <taxon>Agaricomycotina</taxon>
        <taxon>Agaricomycetes</taxon>
        <taxon>Agaricomycetidae</taxon>
        <taxon>Agaricales</taxon>
        <taxon>Pluteineae</taxon>
        <taxon>Amanitaceae</taxon>
        <taxon>Amanita</taxon>
    </lineage>
</organism>
<evidence type="ECO:0000256" key="2">
    <source>
        <dbReference type="SAM" id="SignalP"/>
    </source>
</evidence>
<dbReference type="InterPro" id="IPR017853">
    <property type="entry name" value="GH"/>
</dbReference>
<keyword evidence="2" id="KW-0732">Signal</keyword>
<reference evidence="4 5" key="1">
    <citation type="submission" date="2014-02" db="EMBL/GenBank/DDBJ databases">
        <title>Transposable element dynamics among asymbiotic and ectomycorrhizal Amanita fungi.</title>
        <authorList>
            <consortium name="DOE Joint Genome Institute"/>
            <person name="Hess J."/>
            <person name="Skrede I."/>
            <person name="Wolfe B."/>
            <person name="LaButti K."/>
            <person name="Ohm R.A."/>
            <person name="Grigoriev I.V."/>
            <person name="Pringle A."/>
        </authorList>
    </citation>
    <scope>NUCLEOTIDE SEQUENCE [LARGE SCALE GENOMIC DNA]</scope>
    <source>
        <strain evidence="4 5">SKay4041</strain>
    </source>
</reference>
<feature type="chain" id="PRO_5012925152" evidence="2">
    <location>
        <begin position="22"/>
        <end position="345"/>
    </location>
</feature>
<dbReference type="EMBL" id="KZ301977">
    <property type="protein sequence ID" value="PFH52876.1"/>
    <property type="molecule type" value="Genomic_DNA"/>
</dbReference>
<evidence type="ECO:0000256" key="1">
    <source>
        <dbReference type="SAM" id="MobiDB-lite"/>
    </source>
</evidence>
<evidence type="ECO:0000259" key="3">
    <source>
        <dbReference type="Pfam" id="PF11790"/>
    </source>
</evidence>
<dbReference type="PANTHER" id="PTHR34154:SF3">
    <property type="entry name" value="ALKALI-SENSITIVE LINKAGE PROTEIN 1"/>
    <property type="match status" value="1"/>
</dbReference>
<feature type="domain" description="Asl1-like glycosyl hydrolase catalytic" evidence="3">
    <location>
        <begin position="108"/>
        <end position="343"/>
    </location>
</feature>
<keyword evidence="4" id="KW-0378">Hydrolase</keyword>
<dbReference type="SUPFAM" id="SSF51445">
    <property type="entry name" value="(Trans)glycosidases"/>
    <property type="match status" value="1"/>
</dbReference>
<dbReference type="GO" id="GO:0071966">
    <property type="term" value="P:fungal-type cell wall polysaccharide metabolic process"/>
    <property type="evidence" value="ECO:0007669"/>
    <property type="project" value="TreeGrafter"/>
</dbReference>
<evidence type="ECO:0000313" key="4">
    <source>
        <dbReference type="EMBL" id="PFH52876.1"/>
    </source>
</evidence>
<dbReference type="AlphaFoldDB" id="A0A2A9NY50"/>
<dbReference type="Proteomes" id="UP000242287">
    <property type="component" value="Unassembled WGS sequence"/>
</dbReference>
<dbReference type="OrthoDB" id="5959761at2759"/>
<feature type="compositionally biased region" description="Pro residues" evidence="1">
    <location>
        <begin position="78"/>
        <end position="91"/>
    </location>
</feature>
<dbReference type="Gene3D" id="3.20.20.80">
    <property type="entry name" value="Glycosidases"/>
    <property type="match status" value="1"/>
</dbReference>
<feature type="compositionally biased region" description="Gly residues" evidence="1">
    <location>
        <begin position="95"/>
        <end position="107"/>
    </location>
</feature>
<dbReference type="STRING" id="703135.A0A2A9NY50"/>
<feature type="compositionally biased region" description="Low complexity" evidence="1">
    <location>
        <begin position="64"/>
        <end position="77"/>
    </location>
</feature>
<dbReference type="InterPro" id="IPR024655">
    <property type="entry name" value="Asl1_glyco_hydro_catalytic"/>
</dbReference>
<dbReference type="PANTHER" id="PTHR34154">
    <property type="entry name" value="ALKALI-SENSITIVE LINKAGE PROTEIN 1"/>
    <property type="match status" value="1"/>
</dbReference>
<evidence type="ECO:0000313" key="5">
    <source>
        <dbReference type="Proteomes" id="UP000242287"/>
    </source>
</evidence>
<name>A0A2A9NY50_9AGAR</name>
<proteinExistence type="predicted"/>
<sequence>MAPLNFFNLLALSSLAIIASFSPITVTALSIDSSHHFVRHAPLAHDAIALKKRENHDSKRCRPRPSSSAEAPSSTHAPEPPQTTSTPPPPQQTGSSGGSSGGSGGKVGLAYPSDDISILRSFKTDKVSTVYNWSPYKVPGLDELGFDCASMLWGDKQIDDFQRLVKPGYCKYILGFNEPNQPDQSNMTPQHAADVWRQFIDPKKDQGYTLISPACTNAPSGKQWIHDFLGACQGCRVDAIAVHFYGTSAEELIAYLQDFHATFNKDIWVTEFACQDFSGRTSCSRDDVFKFMATAKGFMDNTPWVKKYFAFGVLGVMHDMYNVNPVNQLLGSNNQPTDLGWLYIN</sequence>
<feature type="signal peptide" evidence="2">
    <location>
        <begin position="1"/>
        <end position="21"/>
    </location>
</feature>
<dbReference type="GO" id="GO:0016787">
    <property type="term" value="F:hydrolase activity"/>
    <property type="evidence" value="ECO:0007669"/>
    <property type="project" value="UniProtKB-KW"/>
</dbReference>